<dbReference type="InterPro" id="IPR029044">
    <property type="entry name" value="Nucleotide-diphossugar_trans"/>
</dbReference>
<sequence>MILISIIISIIYLFLIGSFTFGFDKIKIFTLEDMPSKTKFSILIPFRNEAKNLPDLLKSMASLKYSKQLFEVIFIDDDSEDDSVDIIKEFISKKSINSSRGNFSIIKNERKTNSPKKDAITSAINHAKHEWIIATDADCILPEYWLDSFDEYIQKTNVSCIAGPVTYHLNNDFFNRFQLLDILSLQGATIGGFGIKKPFLCNGANFAYKKTLFSKINGFEGNTHIASGDDIFLLEKIAKTNPKSLHYLKCEKAIVTTTAQPTYKNLIAQRIRWVAKTSTYNNWFGKFTGLVVLLMNALIISYLVLSIINVFNFKIWLYILIIKFNIDFFLIYKSALFFNQKGILRSFIFGFLIYPFFSVYVAFISMFITYKWKGRVFKK</sequence>
<keyword evidence="4" id="KW-1133">Transmembrane helix</keyword>
<dbReference type="RefSeq" id="WP_069830228.1">
    <property type="nucleotide sequence ID" value="NZ_MDJD01000043.1"/>
</dbReference>
<proteinExistence type="inferred from homology"/>
<dbReference type="SUPFAM" id="SSF53448">
    <property type="entry name" value="Nucleotide-diphospho-sugar transferases"/>
    <property type="match status" value="1"/>
</dbReference>
<keyword evidence="3 6" id="KW-0808">Transferase</keyword>
<protein>
    <submittedName>
        <fullName evidence="6">Glycosyltransferase</fullName>
    </submittedName>
</protein>
<evidence type="ECO:0000256" key="4">
    <source>
        <dbReference type="SAM" id="Phobius"/>
    </source>
</evidence>
<dbReference type="PANTHER" id="PTHR43630:SF1">
    <property type="entry name" value="POLY-BETA-1,6-N-ACETYL-D-GLUCOSAMINE SYNTHASE"/>
    <property type="match status" value="1"/>
</dbReference>
<keyword evidence="4" id="KW-0812">Transmembrane</keyword>
<feature type="transmembrane region" description="Helical" evidence="4">
    <location>
        <begin position="6"/>
        <end position="23"/>
    </location>
</feature>
<comment type="similarity">
    <text evidence="1">Belongs to the glycosyltransferase 2 family.</text>
</comment>
<evidence type="ECO:0000256" key="2">
    <source>
        <dbReference type="ARBA" id="ARBA00022676"/>
    </source>
</evidence>
<evidence type="ECO:0000313" key="6">
    <source>
        <dbReference type="EMBL" id="OEK07770.1"/>
    </source>
</evidence>
<accession>A0A1E5T8S1</accession>
<comment type="caution">
    <text evidence="6">The sequence shown here is derived from an EMBL/GenBank/DDBJ whole genome shotgun (WGS) entry which is preliminary data.</text>
</comment>
<name>A0A1E5T8S1_9FLAO</name>
<dbReference type="Gene3D" id="3.90.550.10">
    <property type="entry name" value="Spore Coat Polysaccharide Biosynthesis Protein SpsA, Chain A"/>
    <property type="match status" value="1"/>
</dbReference>
<keyword evidence="7" id="KW-1185">Reference proteome</keyword>
<evidence type="ECO:0000313" key="7">
    <source>
        <dbReference type="Proteomes" id="UP000095713"/>
    </source>
</evidence>
<dbReference type="OrthoDB" id="9805625at2"/>
<feature type="transmembrane region" description="Helical" evidence="4">
    <location>
        <begin position="315"/>
        <end position="335"/>
    </location>
</feature>
<gene>
    <name evidence="6" type="ORF">A8C32_14865</name>
</gene>
<feature type="domain" description="Glycosyltransferase 2-like" evidence="5">
    <location>
        <begin position="41"/>
        <end position="214"/>
    </location>
</feature>
<feature type="transmembrane region" description="Helical" evidence="4">
    <location>
        <begin position="347"/>
        <end position="370"/>
    </location>
</feature>
<keyword evidence="2" id="KW-0328">Glycosyltransferase</keyword>
<dbReference type="EMBL" id="MDJD01000043">
    <property type="protein sequence ID" value="OEK07770.1"/>
    <property type="molecule type" value="Genomic_DNA"/>
</dbReference>
<dbReference type="InterPro" id="IPR001173">
    <property type="entry name" value="Glyco_trans_2-like"/>
</dbReference>
<keyword evidence="4" id="KW-0472">Membrane</keyword>
<organism evidence="6 7">
    <name type="scientific">Flavivirga aquatica</name>
    <dbReference type="NCBI Taxonomy" id="1849968"/>
    <lineage>
        <taxon>Bacteria</taxon>
        <taxon>Pseudomonadati</taxon>
        <taxon>Bacteroidota</taxon>
        <taxon>Flavobacteriia</taxon>
        <taxon>Flavobacteriales</taxon>
        <taxon>Flavobacteriaceae</taxon>
        <taxon>Flavivirga</taxon>
    </lineage>
</organism>
<dbReference type="PANTHER" id="PTHR43630">
    <property type="entry name" value="POLY-BETA-1,6-N-ACETYL-D-GLUCOSAMINE SYNTHASE"/>
    <property type="match status" value="1"/>
</dbReference>
<evidence type="ECO:0000259" key="5">
    <source>
        <dbReference type="Pfam" id="PF00535"/>
    </source>
</evidence>
<dbReference type="Proteomes" id="UP000095713">
    <property type="component" value="Unassembled WGS sequence"/>
</dbReference>
<evidence type="ECO:0000256" key="1">
    <source>
        <dbReference type="ARBA" id="ARBA00006739"/>
    </source>
</evidence>
<dbReference type="Pfam" id="PF00535">
    <property type="entry name" value="Glycos_transf_2"/>
    <property type="match status" value="1"/>
</dbReference>
<dbReference type="AlphaFoldDB" id="A0A1E5T8S1"/>
<reference evidence="6 7" key="1">
    <citation type="submission" date="2016-05" db="EMBL/GenBank/DDBJ databases">
        <title>Draft Genome Sequence of Algibacter sp. Strain SK-16 Isolated from the Surface Water of Aburatsubo Inlet.</title>
        <authorList>
            <person name="Wong S.-K."/>
            <person name="Yoshizawa S."/>
            <person name="Nakajima Y."/>
            <person name="Ogura Y."/>
            <person name="Tetsuya H."/>
            <person name="Hamasaki K."/>
        </authorList>
    </citation>
    <scope>NUCLEOTIDE SEQUENCE [LARGE SCALE GENOMIC DNA]</scope>
    <source>
        <strain evidence="6 7">SK-16</strain>
    </source>
</reference>
<dbReference type="STRING" id="1849968.A8C32_14865"/>
<feature type="transmembrane region" description="Helical" evidence="4">
    <location>
        <begin position="287"/>
        <end position="309"/>
    </location>
</feature>
<evidence type="ECO:0000256" key="3">
    <source>
        <dbReference type="ARBA" id="ARBA00022679"/>
    </source>
</evidence>
<dbReference type="GO" id="GO:0016757">
    <property type="term" value="F:glycosyltransferase activity"/>
    <property type="evidence" value="ECO:0007669"/>
    <property type="project" value="UniProtKB-KW"/>
</dbReference>